<dbReference type="PRINTS" id="PR00038">
    <property type="entry name" value="HTHLUXR"/>
</dbReference>
<keyword evidence="4" id="KW-1185">Reference proteome</keyword>
<organism evidence="3 4">
    <name type="scientific">Microvirga brassicacearum</name>
    <dbReference type="NCBI Taxonomy" id="2580413"/>
    <lineage>
        <taxon>Bacteria</taxon>
        <taxon>Pseudomonadati</taxon>
        <taxon>Pseudomonadota</taxon>
        <taxon>Alphaproteobacteria</taxon>
        <taxon>Hyphomicrobiales</taxon>
        <taxon>Methylobacteriaceae</taxon>
        <taxon>Microvirga</taxon>
    </lineage>
</organism>
<dbReference type="InterPro" id="IPR011006">
    <property type="entry name" value="CheY-like_superfamily"/>
</dbReference>
<dbReference type="EMBL" id="VCMV01000071">
    <property type="protein sequence ID" value="KAB0264426.1"/>
    <property type="molecule type" value="Genomic_DNA"/>
</dbReference>
<dbReference type="InterPro" id="IPR016032">
    <property type="entry name" value="Sig_transdc_resp-reg_C-effctor"/>
</dbReference>
<keyword evidence="1" id="KW-0238">DNA-binding</keyword>
<dbReference type="RefSeq" id="WP_150949118.1">
    <property type="nucleotide sequence ID" value="NZ_VCMV01000071.1"/>
</dbReference>
<dbReference type="PROSITE" id="PS50043">
    <property type="entry name" value="HTH_LUXR_2"/>
    <property type="match status" value="1"/>
</dbReference>
<dbReference type="Gene3D" id="3.40.50.2300">
    <property type="match status" value="1"/>
</dbReference>
<proteinExistence type="predicted"/>
<dbReference type="InterPro" id="IPR000792">
    <property type="entry name" value="Tscrpt_reg_LuxR_C"/>
</dbReference>
<feature type="domain" description="HTH luxR-type" evidence="2">
    <location>
        <begin position="200"/>
        <end position="265"/>
    </location>
</feature>
<accession>A0A5N3P3W3</accession>
<protein>
    <submittedName>
        <fullName evidence="3">Response regulator transcription factor</fullName>
    </submittedName>
</protein>
<dbReference type="AlphaFoldDB" id="A0A5N3P3W3"/>
<evidence type="ECO:0000259" key="2">
    <source>
        <dbReference type="PROSITE" id="PS50043"/>
    </source>
</evidence>
<dbReference type="GO" id="GO:0003677">
    <property type="term" value="F:DNA binding"/>
    <property type="evidence" value="ECO:0007669"/>
    <property type="project" value="UniProtKB-KW"/>
</dbReference>
<dbReference type="SUPFAM" id="SSF46894">
    <property type="entry name" value="C-terminal effector domain of the bipartite response regulators"/>
    <property type="match status" value="1"/>
</dbReference>
<dbReference type="Proteomes" id="UP000325684">
    <property type="component" value="Unassembled WGS sequence"/>
</dbReference>
<evidence type="ECO:0000313" key="4">
    <source>
        <dbReference type="Proteomes" id="UP000325684"/>
    </source>
</evidence>
<dbReference type="InterPro" id="IPR039420">
    <property type="entry name" value="WalR-like"/>
</dbReference>
<evidence type="ECO:0000313" key="3">
    <source>
        <dbReference type="EMBL" id="KAB0264426.1"/>
    </source>
</evidence>
<sequence>MFAKLAPDTLRFRYAASVFSDSLRGSSMSKIHSASGAKITSVSTFLVAPSVILRTGIQHYLRGTRFKVAASVSSYDEIPQMDVAPEHAALLLIDGTVGHAQAVRDMKAFRSLHAGGRAVMFADSYEPQNLMAALDDGADGYLTTSVSQEALVLYLSLTMLGELMVPAPAVESLRKTVQLWHSAEIEVPEKSSTEPWDGHDRRKPQGLSFREASILRCLMDGESNKVIARKCDITEATVKVHIRAIHRKINVKNRTQAALWATAHLDRVERRMKHQT</sequence>
<dbReference type="SUPFAM" id="SSF52172">
    <property type="entry name" value="CheY-like"/>
    <property type="match status" value="1"/>
</dbReference>
<gene>
    <name evidence="3" type="ORF">FEZ63_22580</name>
</gene>
<name>A0A5N3P3W3_9HYPH</name>
<dbReference type="PANTHER" id="PTHR43214:SF42">
    <property type="entry name" value="TRANSCRIPTIONAL REGULATORY PROTEIN DESR"/>
    <property type="match status" value="1"/>
</dbReference>
<comment type="caution">
    <text evidence="3">The sequence shown here is derived from an EMBL/GenBank/DDBJ whole genome shotgun (WGS) entry which is preliminary data.</text>
</comment>
<reference evidence="3 4" key="1">
    <citation type="journal article" date="2019" name="Microorganisms">
        <title>Genome Insights into the Novel Species Microvirga brassicacearum, a Rapeseed Endophyte with Biotechnological Potential.</title>
        <authorList>
            <person name="Jimenez-Gomez A."/>
            <person name="Saati-Santamaria Z."/>
            <person name="Igual J.M."/>
            <person name="Rivas R."/>
            <person name="Mateos P.F."/>
            <person name="Garcia-Fraile P."/>
        </authorList>
    </citation>
    <scope>NUCLEOTIDE SEQUENCE [LARGE SCALE GENOMIC DNA]</scope>
    <source>
        <strain evidence="3 4">CDVBN77</strain>
    </source>
</reference>
<dbReference type="PANTHER" id="PTHR43214">
    <property type="entry name" value="TWO-COMPONENT RESPONSE REGULATOR"/>
    <property type="match status" value="1"/>
</dbReference>
<dbReference type="SMART" id="SM00421">
    <property type="entry name" value="HTH_LUXR"/>
    <property type="match status" value="1"/>
</dbReference>
<dbReference type="GO" id="GO:0006355">
    <property type="term" value="P:regulation of DNA-templated transcription"/>
    <property type="evidence" value="ECO:0007669"/>
    <property type="project" value="InterPro"/>
</dbReference>
<dbReference type="OrthoDB" id="7826527at2"/>
<dbReference type="CDD" id="cd06170">
    <property type="entry name" value="LuxR_C_like"/>
    <property type="match status" value="1"/>
</dbReference>
<dbReference type="Pfam" id="PF00196">
    <property type="entry name" value="GerE"/>
    <property type="match status" value="1"/>
</dbReference>
<dbReference type="PROSITE" id="PS00622">
    <property type="entry name" value="HTH_LUXR_1"/>
    <property type="match status" value="1"/>
</dbReference>
<evidence type="ECO:0000256" key="1">
    <source>
        <dbReference type="ARBA" id="ARBA00023125"/>
    </source>
</evidence>